<reference evidence="2" key="1">
    <citation type="submission" date="2014-03" db="EMBL/GenBank/DDBJ databases">
        <title>The Genome Sequence of Puccinia striiformis f. sp. tritici PST-78.</title>
        <authorList>
            <consortium name="The Broad Institute Genome Sequencing Platform"/>
            <person name="Cuomo C."/>
            <person name="Hulbert S."/>
            <person name="Chen X."/>
            <person name="Walker B."/>
            <person name="Young S.K."/>
            <person name="Zeng Q."/>
            <person name="Gargeya S."/>
            <person name="Fitzgerald M."/>
            <person name="Haas B."/>
            <person name="Abouelleil A."/>
            <person name="Alvarado L."/>
            <person name="Arachchi H.M."/>
            <person name="Berlin A.M."/>
            <person name="Chapman S.B."/>
            <person name="Goldberg J."/>
            <person name="Griggs A."/>
            <person name="Gujja S."/>
            <person name="Hansen M."/>
            <person name="Howarth C."/>
            <person name="Imamovic A."/>
            <person name="Larimer J."/>
            <person name="McCowan C."/>
            <person name="Montmayeur A."/>
            <person name="Murphy C."/>
            <person name="Neiman D."/>
            <person name="Pearson M."/>
            <person name="Priest M."/>
            <person name="Roberts A."/>
            <person name="Saif S."/>
            <person name="Shea T."/>
            <person name="Sisk P."/>
            <person name="Sykes S."/>
            <person name="Wortman J."/>
            <person name="Nusbaum C."/>
            <person name="Birren B."/>
        </authorList>
    </citation>
    <scope>NUCLEOTIDE SEQUENCE [LARGE SCALE GENOMIC DNA]</scope>
    <source>
        <strain evidence="2">race PST-78</strain>
    </source>
</reference>
<dbReference type="AlphaFoldDB" id="A0A0L0VNQ2"/>
<dbReference type="PANTHER" id="PTHR33069:SF3">
    <property type="entry name" value="DYNEIN HEAVY CHAIN TAIL DOMAIN-CONTAINING PROTEIN"/>
    <property type="match status" value="1"/>
</dbReference>
<comment type="caution">
    <text evidence="1">The sequence shown here is derived from an EMBL/GenBank/DDBJ whole genome shotgun (WGS) entry which is preliminary data.</text>
</comment>
<sequence length="468" mass="53522">MQNFTKRVSHRPIENLNYTHTGELIMLGSTITSEGSNAYKSNSSIEQDHRRQGDLVVEGFKSLVRKYHPYGRRDAYPRSIQGTLSVDQVNLKMDSLNQLPTNLLSLGQQMISLVRSLMGDQLISDPSSALKLIGNIQPTLDKSMKQIQSALCVICPKPLPSPLTRNNDQHSKEFKSFRMDRLHQLIRKKSIMGLIRVCNKSYELIQQLELSTEKYEGPIDVLFARRILIDYASEFVEGLVSTRTWLFKSEFDLVQHAWPLQTEKLDEQLEELLCLTNLTSNKEEDGSIESEPLSKPVIQLSKSLIPIFKLSRLFFKKLSKRGMNMKKLPFTELRSDQLEFLSESSANVHNHVKEILELLETSHAVDARFIRDCLIQRADKIDCIFETASSLIHIYIVPHVPDTDGFPVQNYYRSWLISWRTQFSLAMQHLTDAPKLLENPGLESPNSSSSFLDLPFNQLSIAEGNQQQ</sequence>
<proteinExistence type="predicted"/>
<dbReference type="Proteomes" id="UP000054564">
    <property type="component" value="Unassembled WGS sequence"/>
</dbReference>
<organism evidence="1 2">
    <name type="scientific">Puccinia striiformis f. sp. tritici PST-78</name>
    <dbReference type="NCBI Taxonomy" id="1165861"/>
    <lineage>
        <taxon>Eukaryota</taxon>
        <taxon>Fungi</taxon>
        <taxon>Dikarya</taxon>
        <taxon>Basidiomycota</taxon>
        <taxon>Pucciniomycotina</taxon>
        <taxon>Pucciniomycetes</taxon>
        <taxon>Pucciniales</taxon>
        <taxon>Pucciniaceae</taxon>
        <taxon>Puccinia</taxon>
    </lineage>
</organism>
<gene>
    <name evidence="1" type="ORF">PSTG_05971</name>
</gene>
<protein>
    <submittedName>
        <fullName evidence="1">Uncharacterized protein</fullName>
    </submittedName>
</protein>
<dbReference type="EMBL" id="AJIL01000034">
    <property type="protein sequence ID" value="KNF00837.1"/>
    <property type="molecule type" value="Genomic_DNA"/>
</dbReference>
<evidence type="ECO:0000313" key="2">
    <source>
        <dbReference type="Proteomes" id="UP000054564"/>
    </source>
</evidence>
<dbReference type="STRING" id="1165861.A0A0L0VNQ2"/>
<accession>A0A0L0VNQ2</accession>
<dbReference type="PANTHER" id="PTHR33069">
    <property type="entry name" value="CHROMOSOME 7, WHOLE GENOME SHOTGUN SEQUENCE-RELATED"/>
    <property type="match status" value="1"/>
</dbReference>
<evidence type="ECO:0000313" key="1">
    <source>
        <dbReference type="EMBL" id="KNF00837.1"/>
    </source>
</evidence>
<keyword evidence="2" id="KW-1185">Reference proteome</keyword>
<name>A0A0L0VNQ2_9BASI</name>